<dbReference type="InterPro" id="IPR048012">
    <property type="entry name" value="BfmA-like_N"/>
</dbReference>
<sequence>MKQRDTNSIRYPKETDEKIEKLAKSFRRSKKELFCQMVDYFYRSKKDPADPDDEILKRELSSGVNRILSFIRQQEKDFLLPLFTDSGILKKASLKQKELLEGIGRHLLIESEQTAVLTKRSEQVINGLKHLISKQKEKELLKEQFGRLLDYYITQREDMGWTTSNVKKEELIVHVKQSLKNL</sequence>
<dbReference type="RefSeq" id="WP_100677138.1">
    <property type="nucleotide sequence ID" value="NZ_NIPO01000001.1"/>
</dbReference>
<dbReference type="NCBIfam" id="NF041200">
    <property type="entry name" value="mob_BfmA_Nterm"/>
    <property type="match status" value="1"/>
</dbReference>
<protein>
    <submittedName>
        <fullName evidence="1">Uncharacterized protein</fullName>
    </submittedName>
</protein>
<dbReference type="OrthoDB" id="944975at2"/>
<keyword evidence="2" id="KW-1185">Reference proteome</keyword>
<proteinExistence type="predicted"/>
<dbReference type="EMBL" id="NIPO01000001">
    <property type="protein sequence ID" value="PJR03570.1"/>
    <property type="molecule type" value="Genomic_DNA"/>
</dbReference>
<dbReference type="Proteomes" id="UP000231960">
    <property type="component" value="Unassembled WGS sequence"/>
</dbReference>
<gene>
    <name evidence="1" type="ORF">CDL10_02835</name>
</gene>
<reference evidence="1 2" key="1">
    <citation type="submission" date="2017-06" db="EMBL/GenBank/DDBJ databases">
        <title>Description of Avrilella dinanensis gen. nov. sp. nov.</title>
        <authorList>
            <person name="Leyer C."/>
            <person name="Sassi M."/>
            <person name="Minet J."/>
            <person name="Kayal S."/>
            <person name="Cattoir V."/>
        </authorList>
    </citation>
    <scope>NUCLEOTIDE SEQUENCE [LARGE SCALE GENOMIC DNA]</scope>
    <source>
        <strain evidence="1 2">UR159</strain>
    </source>
</reference>
<evidence type="ECO:0000313" key="1">
    <source>
        <dbReference type="EMBL" id="PJR03570.1"/>
    </source>
</evidence>
<name>A0A2M9R3Y1_9FLAO</name>
<accession>A0A2M9R3Y1</accession>
<dbReference type="AlphaFoldDB" id="A0A2M9R3Y1"/>
<organism evidence="1 2">
    <name type="scientific">Avrilella dinanensis</name>
    <dbReference type="NCBI Taxonomy" id="2008672"/>
    <lineage>
        <taxon>Bacteria</taxon>
        <taxon>Pseudomonadati</taxon>
        <taxon>Bacteroidota</taxon>
        <taxon>Flavobacteriia</taxon>
        <taxon>Flavobacteriales</taxon>
        <taxon>Flavobacteriaceae</taxon>
        <taxon>Avrilella</taxon>
    </lineage>
</organism>
<evidence type="ECO:0000313" key="2">
    <source>
        <dbReference type="Proteomes" id="UP000231960"/>
    </source>
</evidence>
<comment type="caution">
    <text evidence="1">The sequence shown here is derived from an EMBL/GenBank/DDBJ whole genome shotgun (WGS) entry which is preliminary data.</text>
</comment>